<dbReference type="InterPro" id="IPR001702">
    <property type="entry name" value="Porin_Gram-ve"/>
</dbReference>
<dbReference type="GO" id="GO:0034220">
    <property type="term" value="P:monoatomic ion transmembrane transport"/>
    <property type="evidence" value="ECO:0007669"/>
    <property type="project" value="InterPro"/>
</dbReference>
<keyword evidence="4" id="KW-1134">Transmembrane beta strand</keyword>
<gene>
    <name evidence="13" type="ORF">FAZ98_23285</name>
</gene>
<dbReference type="Gene3D" id="2.40.160.10">
    <property type="entry name" value="Porin"/>
    <property type="match status" value="1"/>
</dbReference>
<dbReference type="PRINTS" id="PR00184">
    <property type="entry name" value="NEISSPPORIN"/>
</dbReference>
<dbReference type="OrthoDB" id="8982743at2"/>
<evidence type="ECO:0000313" key="13">
    <source>
        <dbReference type="EMBL" id="QGZ64751.1"/>
    </source>
</evidence>
<reference evidence="13 14" key="1">
    <citation type="submission" date="2019-12" db="EMBL/GenBank/DDBJ databases">
        <title>Paraburkholderia acidiphila 7Q-K02 sp. nov and Paraburkholderia acidisoli DHF22 sp. nov., two strains isolated from forest soil.</title>
        <authorList>
            <person name="Gao Z."/>
            <person name="Qiu L."/>
        </authorList>
    </citation>
    <scope>NUCLEOTIDE SEQUENCE [LARGE SCALE GENOMIC DNA]</scope>
    <source>
        <strain evidence="13 14">DHF22</strain>
    </source>
</reference>
<comment type="subcellular location">
    <subcellularLocation>
        <location evidence="1">Cell outer membrane</location>
        <topology evidence="1">Multi-pass membrane protein</topology>
    </subcellularLocation>
</comment>
<feature type="signal peptide" evidence="11">
    <location>
        <begin position="1"/>
        <end position="35"/>
    </location>
</feature>
<dbReference type="CDD" id="cd00342">
    <property type="entry name" value="gram_neg_porins"/>
    <property type="match status" value="1"/>
</dbReference>
<evidence type="ECO:0000256" key="11">
    <source>
        <dbReference type="SAM" id="SignalP"/>
    </source>
</evidence>
<sequence length="383" mass="40818">MRSQFRPFVLSIRNPYFLLSSLTISLGLTATPAHAQSSVTLYGLISVGISYSSNAGGKSLTQMTSGPQQPSRWGLKGREELGGGLAAIFDLENGFSITTGSAAQGGRLFGRQAWVGLTDPKLGTLTLGRQYDEMTQQLNWTSSAVQFATYGAHVGDNDNVFNVLRLQNAVRYASPDFAGLSFAGQYAFSNEAGAFSDNSAFSGGVSYRHGPFRFSAAMSQYNHPASTNTSGAIGDSYAFTSPFATSAGGANAAKQRILGVGAGYDFGFAQATLSYTNVLFDYLDSTGLRLNNVEASVTHWITPTLQIGAAYIYTFGESSAAQKPHYNQVNLGVDYFLSKRTDLYLVGLMQRAGGSARYAQIVTTAASSTQSETQVIAGIRTKF</sequence>
<dbReference type="AlphaFoldDB" id="A0A7Z2GNB9"/>
<dbReference type="InterPro" id="IPR050298">
    <property type="entry name" value="Gram-neg_bact_OMP"/>
</dbReference>
<evidence type="ECO:0000256" key="3">
    <source>
        <dbReference type="ARBA" id="ARBA00022448"/>
    </source>
</evidence>
<dbReference type="InterPro" id="IPR033900">
    <property type="entry name" value="Gram_neg_porin_domain"/>
</dbReference>
<dbReference type="GO" id="GO:0046930">
    <property type="term" value="C:pore complex"/>
    <property type="evidence" value="ECO:0007669"/>
    <property type="project" value="UniProtKB-KW"/>
</dbReference>
<accession>A0A7Z2GNB9</accession>
<keyword evidence="6 11" id="KW-0732">Signal</keyword>
<organism evidence="13 14">
    <name type="scientific">Paraburkholderia acidisoli</name>
    <dbReference type="NCBI Taxonomy" id="2571748"/>
    <lineage>
        <taxon>Bacteria</taxon>
        <taxon>Pseudomonadati</taxon>
        <taxon>Pseudomonadota</taxon>
        <taxon>Betaproteobacteria</taxon>
        <taxon>Burkholderiales</taxon>
        <taxon>Burkholderiaceae</taxon>
        <taxon>Paraburkholderia</taxon>
    </lineage>
</organism>
<evidence type="ECO:0000256" key="9">
    <source>
        <dbReference type="ARBA" id="ARBA00023136"/>
    </source>
</evidence>
<dbReference type="PANTHER" id="PTHR34501:SF9">
    <property type="entry name" value="MAJOR OUTER MEMBRANE PROTEIN P.IA"/>
    <property type="match status" value="1"/>
</dbReference>
<dbReference type="Pfam" id="PF13609">
    <property type="entry name" value="Porin_4"/>
    <property type="match status" value="1"/>
</dbReference>
<evidence type="ECO:0000256" key="7">
    <source>
        <dbReference type="ARBA" id="ARBA00023065"/>
    </source>
</evidence>
<dbReference type="Proteomes" id="UP000433577">
    <property type="component" value="Chromosome 3"/>
</dbReference>
<keyword evidence="5" id="KW-0812">Transmembrane</keyword>
<dbReference type="InterPro" id="IPR023614">
    <property type="entry name" value="Porin_dom_sf"/>
</dbReference>
<evidence type="ECO:0000256" key="4">
    <source>
        <dbReference type="ARBA" id="ARBA00022452"/>
    </source>
</evidence>
<evidence type="ECO:0000256" key="5">
    <source>
        <dbReference type="ARBA" id="ARBA00022692"/>
    </source>
</evidence>
<feature type="domain" description="Porin" evidence="12">
    <location>
        <begin position="24"/>
        <end position="346"/>
    </location>
</feature>
<evidence type="ECO:0000256" key="10">
    <source>
        <dbReference type="ARBA" id="ARBA00023237"/>
    </source>
</evidence>
<keyword evidence="10" id="KW-0998">Cell outer membrane</keyword>
<dbReference type="PANTHER" id="PTHR34501">
    <property type="entry name" value="PROTEIN YDDL-RELATED"/>
    <property type="match status" value="1"/>
</dbReference>
<dbReference type="KEGG" id="pacs:FAZ98_23285"/>
<dbReference type="GO" id="GO:0015288">
    <property type="term" value="F:porin activity"/>
    <property type="evidence" value="ECO:0007669"/>
    <property type="project" value="UniProtKB-KW"/>
</dbReference>
<name>A0A7Z2GNB9_9BURK</name>
<keyword evidence="14" id="KW-1185">Reference proteome</keyword>
<comment type="subunit">
    <text evidence="2">Homotrimer.</text>
</comment>
<evidence type="ECO:0000313" key="14">
    <source>
        <dbReference type="Proteomes" id="UP000433577"/>
    </source>
</evidence>
<keyword evidence="8" id="KW-0626">Porin</keyword>
<evidence type="ECO:0000256" key="1">
    <source>
        <dbReference type="ARBA" id="ARBA00004571"/>
    </source>
</evidence>
<dbReference type="PRINTS" id="PR00182">
    <property type="entry name" value="ECOLNEIPORIN"/>
</dbReference>
<keyword evidence="3" id="KW-0813">Transport</keyword>
<evidence type="ECO:0000256" key="6">
    <source>
        <dbReference type="ARBA" id="ARBA00022729"/>
    </source>
</evidence>
<evidence type="ECO:0000256" key="2">
    <source>
        <dbReference type="ARBA" id="ARBA00011233"/>
    </source>
</evidence>
<protein>
    <submittedName>
        <fullName evidence="13">Porin</fullName>
    </submittedName>
</protein>
<evidence type="ECO:0000259" key="12">
    <source>
        <dbReference type="Pfam" id="PF13609"/>
    </source>
</evidence>
<evidence type="ECO:0000256" key="8">
    <source>
        <dbReference type="ARBA" id="ARBA00023114"/>
    </source>
</evidence>
<dbReference type="SUPFAM" id="SSF56935">
    <property type="entry name" value="Porins"/>
    <property type="match status" value="1"/>
</dbReference>
<keyword evidence="9" id="KW-0472">Membrane</keyword>
<dbReference type="GO" id="GO:0009279">
    <property type="term" value="C:cell outer membrane"/>
    <property type="evidence" value="ECO:0007669"/>
    <property type="project" value="UniProtKB-SubCell"/>
</dbReference>
<dbReference type="EMBL" id="CP046915">
    <property type="protein sequence ID" value="QGZ64751.1"/>
    <property type="molecule type" value="Genomic_DNA"/>
</dbReference>
<feature type="chain" id="PRO_5031519398" evidence="11">
    <location>
        <begin position="36"/>
        <end position="383"/>
    </location>
</feature>
<keyword evidence="7" id="KW-0406">Ion transport</keyword>
<dbReference type="InterPro" id="IPR002299">
    <property type="entry name" value="Porin_Neis"/>
</dbReference>
<proteinExistence type="predicted"/>